<gene>
    <name evidence="14" type="ORF">FHX49_002090</name>
</gene>
<evidence type="ECO:0000256" key="2">
    <source>
        <dbReference type="ARBA" id="ARBA00006920"/>
    </source>
</evidence>
<protein>
    <submittedName>
        <fullName evidence="14">Putative membrane protein</fullName>
    </submittedName>
</protein>
<evidence type="ECO:0000256" key="8">
    <source>
        <dbReference type="ARBA" id="ARBA00022989"/>
    </source>
</evidence>
<evidence type="ECO:0000256" key="4">
    <source>
        <dbReference type="ARBA" id="ARBA00022538"/>
    </source>
</evidence>
<dbReference type="PANTHER" id="PTHR31462:SF5">
    <property type="entry name" value="ENDOSOMAL_LYSOSOMAL PROTON CHANNEL TMEM175"/>
    <property type="match status" value="1"/>
</dbReference>
<feature type="transmembrane region" description="Helical" evidence="13">
    <location>
        <begin position="97"/>
        <end position="117"/>
    </location>
</feature>
<comment type="catalytic activity">
    <reaction evidence="12">
        <text>K(+)(in) = K(+)(out)</text>
        <dbReference type="Rhea" id="RHEA:29463"/>
        <dbReference type="ChEBI" id="CHEBI:29103"/>
    </reaction>
</comment>
<name>A0A7W4V479_9MICO</name>
<reference evidence="14 15" key="1">
    <citation type="submission" date="2020-08" db="EMBL/GenBank/DDBJ databases">
        <title>Sequencing the genomes of 1000 actinobacteria strains.</title>
        <authorList>
            <person name="Klenk H.-P."/>
        </authorList>
    </citation>
    <scope>NUCLEOTIDE SEQUENCE [LARGE SCALE GENOMIC DNA]</scope>
    <source>
        <strain evidence="14 15">DSM 27099</strain>
    </source>
</reference>
<evidence type="ECO:0000256" key="11">
    <source>
        <dbReference type="ARBA" id="ARBA00023303"/>
    </source>
</evidence>
<sequence length="213" mass="23829">MIDKRMPQPENLLSSERFKAFTDAVVAIALTLLILPLMESVGDYADKFTTGEWLGEESAKIASFLISFAVIAVFWMGHHRMFAHVAHVDGSLMWLTFAWMLTIVMLPVATAISTAFTADIMQLLVYMGVMTASSVLLFITRIYLLRHPHLRTSDVGFTRRGIAEGAAVPIIFALAMALSIVFPVLSYWTLTLLWLSRYAARLTVRIFAPGTRR</sequence>
<comment type="subcellular location">
    <subcellularLocation>
        <location evidence="1">Membrane</location>
        <topology evidence="1">Multi-pass membrane protein</topology>
    </subcellularLocation>
</comment>
<keyword evidence="11" id="KW-0407">Ion channel</keyword>
<evidence type="ECO:0000256" key="1">
    <source>
        <dbReference type="ARBA" id="ARBA00004141"/>
    </source>
</evidence>
<keyword evidence="4" id="KW-0633">Potassium transport</keyword>
<dbReference type="AlphaFoldDB" id="A0A7W4V479"/>
<evidence type="ECO:0000313" key="15">
    <source>
        <dbReference type="Proteomes" id="UP000529310"/>
    </source>
</evidence>
<feature type="transmembrane region" description="Helical" evidence="13">
    <location>
        <begin position="165"/>
        <end position="188"/>
    </location>
</feature>
<evidence type="ECO:0000256" key="9">
    <source>
        <dbReference type="ARBA" id="ARBA00023065"/>
    </source>
</evidence>
<evidence type="ECO:0000256" key="10">
    <source>
        <dbReference type="ARBA" id="ARBA00023136"/>
    </source>
</evidence>
<feature type="transmembrane region" description="Helical" evidence="13">
    <location>
        <begin position="58"/>
        <end position="76"/>
    </location>
</feature>
<accession>A0A7W4V479</accession>
<dbReference type="RefSeq" id="WP_165140528.1">
    <property type="nucleotide sequence ID" value="NZ_CP049255.1"/>
</dbReference>
<feature type="transmembrane region" description="Helical" evidence="13">
    <location>
        <begin position="123"/>
        <end position="144"/>
    </location>
</feature>
<dbReference type="GO" id="GO:0005267">
    <property type="term" value="F:potassium channel activity"/>
    <property type="evidence" value="ECO:0007669"/>
    <property type="project" value="UniProtKB-KW"/>
</dbReference>
<evidence type="ECO:0000256" key="5">
    <source>
        <dbReference type="ARBA" id="ARBA00022692"/>
    </source>
</evidence>
<keyword evidence="9" id="KW-0406">Ion transport</keyword>
<keyword evidence="10 13" id="KW-0472">Membrane</keyword>
<keyword evidence="5 13" id="KW-0812">Transmembrane</keyword>
<dbReference type="Proteomes" id="UP000529310">
    <property type="component" value="Unassembled WGS sequence"/>
</dbReference>
<dbReference type="EMBL" id="JACHWQ010000006">
    <property type="protein sequence ID" value="MBB2976515.1"/>
    <property type="molecule type" value="Genomic_DNA"/>
</dbReference>
<comment type="similarity">
    <text evidence="2">Belongs to the TMEM175 family.</text>
</comment>
<evidence type="ECO:0000256" key="7">
    <source>
        <dbReference type="ARBA" id="ARBA00022958"/>
    </source>
</evidence>
<evidence type="ECO:0000313" key="14">
    <source>
        <dbReference type="EMBL" id="MBB2976515.1"/>
    </source>
</evidence>
<feature type="transmembrane region" description="Helical" evidence="13">
    <location>
        <begin position="20"/>
        <end position="38"/>
    </location>
</feature>
<evidence type="ECO:0000256" key="6">
    <source>
        <dbReference type="ARBA" id="ARBA00022826"/>
    </source>
</evidence>
<comment type="caution">
    <text evidence="14">The sequence shown here is derived from an EMBL/GenBank/DDBJ whole genome shotgun (WGS) entry which is preliminary data.</text>
</comment>
<dbReference type="PANTHER" id="PTHR31462">
    <property type="entry name" value="ENDOSOMAL/LYSOSOMAL POTASSIUM CHANNEL TMEM175"/>
    <property type="match status" value="1"/>
</dbReference>
<dbReference type="GO" id="GO:0015252">
    <property type="term" value="F:proton channel activity"/>
    <property type="evidence" value="ECO:0007669"/>
    <property type="project" value="InterPro"/>
</dbReference>
<organism evidence="14 15">
    <name type="scientific">Microbacterium endophyticum</name>
    <dbReference type="NCBI Taxonomy" id="1526412"/>
    <lineage>
        <taxon>Bacteria</taxon>
        <taxon>Bacillati</taxon>
        <taxon>Actinomycetota</taxon>
        <taxon>Actinomycetes</taxon>
        <taxon>Micrococcales</taxon>
        <taxon>Microbacteriaceae</taxon>
        <taxon>Microbacterium</taxon>
    </lineage>
</organism>
<dbReference type="Pfam" id="PF06736">
    <property type="entry name" value="TMEM175"/>
    <property type="match status" value="1"/>
</dbReference>
<proteinExistence type="inferred from homology"/>
<evidence type="ECO:0000256" key="12">
    <source>
        <dbReference type="ARBA" id="ARBA00034430"/>
    </source>
</evidence>
<keyword evidence="15" id="KW-1185">Reference proteome</keyword>
<dbReference type="InterPro" id="IPR010617">
    <property type="entry name" value="TMEM175-like"/>
</dbReference>
<keyword evidence="8 13" id="KW-1133">Transmembrane helix</keyword>
<keyword evidence="6" id="KW-0631">Potassium channel</keyword>
<evidence type="ECO:0000256" key="13">
    <source>
        <dbReference type="SAM" id="Phobius"/>
    </source>
</evidence>
<keyword evidence="3" id="KW-0813">Transport</keyword>
<evidence type="ECO:0000256" key="3">
    <source>
        <dbReference type="ARBA" id="ARBA00022448"/>
    </source>
</evidence>
<keyword evidence="7" id="KW-0630">Potassium</keyword>
<dbReference type="GO" id="GO:0016020">
    <property type="term" value="C:membrane"/>
    <property type="evidence" value="ECO:0007669"/>
    <property type="project" value="UniProtKB-SubCell"/>
</dbReference>